<name>A0A4Q7DGX0_9PROT</name>
<keyword evidence="4 8" id="KW-0285">Flavoprotein</keyword>
<feature type="site" description="Electron transfer via tryptophanyl radical" evidence="9">
    <location>
        <position position="307"/>
    </location>
</feature>
<keyword evidence="6 10" id="KW-0157">Chromophore</keyword>
<comment type="cofactor">
    <cofactor evidence="1">
        <name>(6R)-5,10-methylene-5,6,7,8-tetrahydrofolate</name>
        <dbReference type="ChEBI" id="CHEBI:15636"/>
    </cofactor>
</comment>
<dbReference type="InterPro" id="IPR002081">
    <property type="entry name" value="Cryptochrome/DNA_photolyase_1"/>
</dbReference>
<dbReference type="InterPro" id="IPR018394">
    <property type="entry name" value="DNA_photolyase_1_CS_C"/>
</dbReference>
<evidence type="ECO:0000256" key="8">
    <source>
        <dbReference type="PIRSR" id="PIRSR602081-1"/>
    </source>
</evidence>
<dbReference type="PANTHER" id="PTHR11455">
    <property type="entry name" value="CRYPTOCHROME"/>
    <property type="match status" value="1"/>
</dbReference>
<dbReference type="GO" id="GO:0071949">
    <property type="term" value="F:FAD binding"/>
    <property type="evidence" value="ECO:0007669"/>
    <property type="project" value="TreeGrafter"/>
</dbReference>
<dbReference type="RefSeq" id="WP_130154479.1">
    <property type="nucleotide sequence ID" value="NZ_SCFB01000015.1"/>
</dbReference>
<dbReference type="GO" id="GO:0003677">
    <property type="term" value="F:DNA binding"/>
    <property type="evidence" value="ECO:0007669"/>
    <property type="project" value="TreeGrafter"/>
</dbReference>
<dbReference type="Gene3D" id="1.10.579.10">
    <property type="entry name" value="DNA Cyclobutane Dipyrimidine Photolyase, subunit A, domain 3"/>
    <property type="match status" value="1"/>
</dbReference>
<comment type="caution">
    <text evidence="12">The sequence shown here is derived from an EMBL/GenBank/DDBJ whole genome shotgun (WGS) entry which is preliminary data.</text>
</comment>
<evidence type="ECO:0000256" key="9">
    <source>
        <dbReference type="PIRSR" id="PIRSR602081-2"/>
    </source>
</evidence>
<keyword evidence="13" id="KW-1185">Reference proteome</keyword>
<organism evidence="12 13">
    <name type="scientific">Candidatus Finniella inopinata</name>
    <dbReference type="NCBI Taxonomy" id="1696036"/>
    <lineage>
        <taxon>Bacteria</taxon>
        <taxon>Pseudomonadati</taxon>
        <taxon>Pseudomonadota</taxon>
        <taxon>Alphaproteobacteria</taxon>
        <taxon>Holosporales</taxon>
        <taxon>Candidatus Paracaedibacteraceae</taxon>
        <taxon>Candidatus Finniella</taxon>
    </lineage>
</organism>
<dbReference type="PRINTS" id="PR00147">
    <property type="entry name" value="DNAPHOTLYASE"/>
</dbReference>
<dbReference type="InterPro" id="IPR014729">
    <property type="entry name" value="Rossmann-like_a/b/a_fold"/>
</dbReference>
<keyword evidence="12" id="KW-0456">Lyase</keyword>
<accession>A0A4Q7DGX0</accession>
<dbReference type="PROSITE" id="PS51645">
    <property type="entry name" value="PHR_CRY_ALPHA_BETA"/>
    <property type="match status" value="1"/>
</dbReference>
<dbReference type="Pfam" id="PF03441">
    <property type="entry name" value="FAD_binding_7"/>
    <property type="match status" value="1"/>
</dbReference>
<dbReference type="InterPro" id="IPR005101">
    <property type="entry name" value="Cryptochr/Photolyase_FAD-bd"/>
</dbReference>
<comment type="catalytic activity">
    <reaction evidence="7">
        <text>cyclobutadipyrimidine (in DNA) = 2 pyrimidine residues (in DNA).</text>
        <dbReference type="EC" id="4.1.99.3"/>
    </reaction>
</comment>
<feature type="site" description="Electron transfer via tryptophanyl radical" evidence="9">
    <location>
        <position position="360"/>
    </location>
</feature>
<dbReference type="AlphaFoldDB" id="A0A4Q7DGX0"/>
<evidence type="ECO:0000256" key="6">
    <source>
        <dbReference type="ARBA" id="ARBA00022991"/>
    </source>
</evidence>
<comment type="similarity">
    <text evidence="10">Belongs to the DNA photolyase family.</text>
</comment>
<dbReference type="PANTHER" id="PTHR11455:SF9">
    <property type="entry name" value="CRYPTOCHROME CIRCADIAN CLOCK 5 ISOFORM X1"/>
    <property type="match status" value="1"/>
</dbReference>
<evidence type="ECO:0000259" key="11">
    <source>
        <dbReference type="PROSITE" id="PS51645"/>
    </source>
</evidence>
<dbReference type="InterPro" id="IPR006050">
    <property type="entry name" value="DNA_photolyase_N"/>
</dbReference>
<evidence type="ECO:0000256" key="10">
    <source>
        <dbReference type="RuleBase" id="RU004182"/>
    </source>
</evidence>
<dbReference type="Pfam" id="PF00875">
    <property type="entry name" value="DNA_photolyase"/>
    <property type="match status" value="1"/>
</dbReference>
<feature type="binding site" evidence="8">
    <location>
        <begin position="235"/>
        <end position="239"/>
    </location>
    <ligand>
        <name>FAD</name>
        <dbReference type="ChEBI" id="CHEBI:57692"/>
    </ligand>
</feature>
<evidence type="ECO:0000313" key="13">
    <source>
        <dbReference type="Proteomes" id="UP000293550"/>
    </source>
</evidence>
<dbReference type="EC" id="4.1.99.3" evidence="2"/>
<dbReference type="EMBL" id="SCFB01000015">
    <property type="protein sequence ID" value="RZI45339.1"/>
    <property type="molecule type" value="Genomic_DNA"/>
</dbReference>
<dbReference type="SUPFAM" id="SSF52425">
    <property type="entry name" value="Cryptochrome/photolyase, N-terminal domain"/>
    <property type="match status" value="1"/>
</dbReference>
<feature type="domain" description="Photolyase/cryptochrome alpha/beta" evidence="11">
    <location>
        <begin position="1"/>
        <end position="128"/>
    </location>
</feature>
<dbReference type="InterPro" id="IPR036155">
    <property type="entry name" value="Crypto/Photolyase_N_sf"/>
</dbReference>
<dbReference type="GO" id="GO:0009416">
    <property type="term" value="P:response to light stimulus"/>
    <property type="evidence" value="ECO:0007669"/>
    <property type="project" value="TreeGrafter"/>
</dbReference>
<comment type="cofactor">
    <cofactor evidence="8">
        <name>FAD</name>
        <dbReference type="ChEBI" id="CHEBI:57692"/>
    </cofactor>
    <text evidence="8">Binds 1 FAD per subunit.</text>
</comment>
<dbReference type="GO" id="GO:0000719">
    <property type="term" value="P:photoreactive repair"/>
    <property type="evidence" value="ECO:0007669"/>
    <property type="project" value="UniProtKB-ARBA"/>
</dbReference>
<dbReference type="SUPFAM" id="SSF48173">
    <property type="entry name" value="Cryptochrome/photolyase FAD-binding domain"/>
    <property type="match status" value="1"/>
</dbReference>
<evidence type="ECO:0000256" key="2">
    <source>
        <dbReference type="ARBA" id="ARBA00013149"/>
    </source>
</evidence>
<dbReference type="PROSITE" id="PS00691">
    <property type="entry name" value="DNA_PHOTOLYASES_1_2"/>
    <property type="match status" value="1"/>
</dbReference>
<proteinExistence type="inferred from homology"/>
<dbReference type="InterPro" id="IPR036134">
    <property type="entry name" value="Crypto/Photolyase_FAD-like_sf"/>
</dbReference>
<keyword evidence="5 8" id="KW-0274">FAD</keyword>
<evidence type="ECO:0000256" key="5">
    <source>
        <dbReference type="ARBA" id="ARBA00022827"/>
    </source>
</evidence>
<feature type="binding site" evidence="8">
    <location>
        <position position="223"/>
    </location>
    <ligand>
        <name>FAD</name>
        <dbReference type="ChEBI" id="CHEBI:57692"/>
    </ligand>
</feature>
<feature type="site" description="Electron transfer via tryptophanyl radical" evidence="9">
    <location>
        <position position="383"/>
    </location>
</feature>
<sequence length="476" mass="55439">MAVLVWFRCDLRLDDHPALLQAVAMGLPIIPLYIYDPENPRPLGGASRWWLHNSLKNLDQNLQKLGGKLILKKGNAVNVLGQLVQDLPITHVFWNRRYDQTSIDQDTTMKAQLKDQGLICQSFKGSILFEPHTIKNNQGEPFKVFTPFWKHCLKHTQIEEPNPGPTTLNFYQPSAIQSEFLDDWQLLPTHPDWAGGLRHCWQPGEQGAEHRLKSFIDQGLPNYKTGRDYPGQPSTSSLSPHLRFGEISLRRIWWTLQNQRLMKPELENDVEHFLREIGWREFSYYLLYYFPDLPTVAWRENFRNFPWDQDETLLKAWQQGQTGYPIVDAGMRQLYQTGWMHNRVRMITASFLIKHLLQPWQRGEEWFWDTLVDADLASNASGWQWVAGSGADASPYFRIFNPIIQGEKFDLQGVYVRQWVPELKNLGNEFLHKPWEADQNTLKQAGIKLGQTYPFPVVNHEKARQRALQALESIKV</sequence>
<feature type="binding site" evidence="8">
    <location>
        <begin position="373"/>
        <end position="375"/>
    </location>
    <ligand>
        <name>FAD</name>
        <dbReference type="ChEBI" id="CHEBI:57692"/>
    </ligand>
</feature>
<evidence type="ECO:0000256" key="7">
    <source>
        <dbReference type="ARBA" id="ARBA00033999"/>
    </source>
</evidence>
<dbReference type="OrthoDB" id="9772484at2"/>
<feature type="binding site" evidence="8">
    <location>
        <position position="273"/>
    </location>
    <ligand>
        <name>FAD</name>
        <dbReference type="ChEBI" id="CHEBI:57692"/>
    </ligand>
</feature>
<evidence type="ECO:0000313" key="12">
    <source>
        <dbReference type="EMBL" id="RZI45339.1"/>
    </source>
</evidence>
<dbReference type="PROSITE" id="PS00394">
    <property type="entry name" value="DNA_PHOTOLYASES_1_1"/>
    <property type="match status" value="1"/>
</dbReference>
<reference evidence="12 13" key="1">
    <citation type="submission" date="2018-10" db="EMBL/GenBank/DDBJ databases">
        <title>An updated phylogeny of the Alphaproteobacteria reveals that the parasitic Rickettsiales and Holosporales have independent origins.</title>
        <authorList>
            <person name="Munoz-Gomez S.A."/>
            <person name="Hess S."/>
            <person name="Burger G."/>
            <person name="Lang B.F."/>
            <person name="Susko E."/>
            <person name="Slamovits C.H."/>
            <person name="Roger A.J."/>
        </authorList>
    </citation>
    <scope>NUCLEOTIDE SEQUENCE [LARGE SCALE GENOMIC DNA]</scope>
    <source>
        <strain evidence="12">HOLO01</strain>
    </source>
</reference>
<evidence type="ECO:0000256" key="3">
    <source>
        <dbReference type="ARBA" id="ARBA00014046"/>
    </source>
</evidence>
<dbReference type="Proteomes" id="UP000293550">
    <property type="component" value="Unassembled WGS sequence"/>
</dbReference>
<dbReference type="Gene3D" id="1.25.40.80">
    <property type="match status" value="1"/>
</dbReference>
<dbReference type="FunFam" id="1.10.579.10:FF:000003">
    <property type="entry name" value="Deoxyribodipyrimidine photo-lyase"/>
    <property type="match status" value="1"/>
</dbReference>
<dbReference type="GO" id="GO:0003904">
    <property type="term" value="F:deoxyribodipyrimidine photo-lyase activity"/>
    <property type="evidence" value="ECO:0007669"/>
    <property type="project" value="UniProtKB-EC"/>
</dbReference>
<evidence type="ECO:0000256" key="1">
    <source>
        <dbReference type="ARBA" id="ARBA00001932"/>
    </source>
</evidence>
<evidence type="ECO:0000256" key="4">
    <source>
        <dbReference type="ARBA" id="ARBA00022630"/>
    </source>
</evidence>
<dbReference type="Gene3D" id="3.40.50.620">
    <property type="entry name" value="HUPs"/>
    <property type="match status" value="1"/>
</dbReference>
<protein>
    <recommendedName>
        <fullName evidence="3">Deoxyribodipyrimidine photo-lyase</fullName>
        <ecNumber evidence="2">4.1.99.3</ecNumber>
    </recommendedName>
</protein>
<gene>
    <name evidence="12" type="ORF">EQU50_07350</name>
</gene>